<dbReference type="AlphaFoldDB" id="A0A542EHD2"/>
<dbReference type="Pfam" id="PF08002">
    <property type="entry name" value="DUF1697"/>
    <property type="match status" value="1"/>
</dbReference>
<evidence type="ECO:0000313" key="1">
    <source>
        <dbReference type="EMBL" id="TQJ14747.1"/>
    </source>
</evidence>
<dbReference type="SUPFAM" id="SSF160379">
    <property type="entry name" value="SP0830-like"/>
    <property type="match status" value="1"/>
</dbReference>
<dbReference type="InterPro" id="IPR012545">
    <property type="entry name" value="DUF1697"/>
</dbReference>
<gene>
    <name evidence="1" type="ORF">FB459_2249</name>
</gene>
<dbReference type="PANTHER" id="PTHR36439:SF1">
    <property type="entry name" value="DUF1697 DOMAIN-CONTAINING PROTEIN"/>
    <property type="match status" value="1"/>
</dbReference>
<reference evidence="1 2" key="1">
    <citation type="submission" date="2019-06" db="EMBL/GenBank/DDBJ databases">
        <title>Sequencing the genomes of 1000 actinobacteria strains.</title>
        <authorList>
            <person name="Klenk H.-P."/>
        </authorList>
    </citation>
    <scope>NUCLEOTIDE SEQUENCE [LARGE SCALE GENOMIC DNA]</scope>
    <source>
        <strain evidence="1 2">DSM 19828</strain>
    </source>
</reference>
<dbReference type="EMBL" id="VFMO01000001">
    <property type="protein sequence ID" value="TQJ14747.1"/>
    <property type="molecule type" value="Genomic_DNA"/>
</dbReference>
<evidence type="ECO:0000313" key="2">
    <source>
        <dbReference type="Proteomes" id="UP000320806"/>
    </source>
</evidence>
<dbReference type="Gene3D" id="3.30.70.1280">
    <property type="entry name" value="SP0830-like domains"/>
    <property type="match status" value="1"/>
</dbReference>
<dbReference type="RefSeq" id="WP_129623849.1">
    <property type="nucleotide sequence ID" value="NZ_BAABCI010000024.1"/>
</dbReference>
<dbReference type="Proteomes" id="UP000320806">
    <property type="component" value="Unassembled WGS sequence"/>
</dbReference>
<name>A0A542EHD2_9MICO</name>
<organism evidence="1 2">
    <name type="scientific">Yimella lutea</name>
    <dbReference type="NCBI Taxonomy" id="587872"/>
    <lineage>
        <taxon>Bacteria</taxon>
        <taxon>Bacillati</taxon>
        <taxon>Actinomycetota</taxon>
        <taxon>Actinomycetes</taxon>
        <taxon>Micrococcales</taxon>
        <taxon>Dermacoccaceae</taxon>
        <taxon>Yimella</taxon>
    </lineage>
</organism>
<protein>
    <submittedName>
        <fullName evidence="1">Uncharacterized protein (DUF1697 family)</fullName>
    </submittedName>
</protein>
<proteinExistence type="predicted"/>
<comment type="caution">
    <text evidence="1">The sequence shown here is derived from an EMBL/GenBank/DDBJ whole genome shotgun (WGS) entry which is preliminary data.</text>
</comment>
<dbReference type="PIRSF" id="PIRSF008502">
    <property type="entry name" value="UCP008502"/>
    <property type="match status" value="1"/>
</dbReference>
<sequence length="180" mass="20075">MAVHIAFLRAVNVAPRWVKMEQLRKLLSDNGFDDVETHIQSGNIRFRTAMRSRAKIVATLERLIEDEFGFPVPVVLRTPDRLSRIAAYADALPDPIGGVQSRYVTFCVETPSSDTARTIGGWEVDGERLMVDGDEIHWWLAKSAHQAKISNARIEKLVGPATTRDLKVVRALAAKWGDPA</sequence>
<keyword evidence="2" id="KW-1185">Reference proteome</keyword>
<dbReference type="PANTHER" id="PTHR36439">
    <property type="entry name" value="BLL4334 PROTEIN"/>
    <property type="match status" value="1"/>
</dbReference>
<dbReference type="OrthoDB" id="9806494at2"/>
<accession>A0A542EHD2</accession>